<name>A0A3M7QGN0_BRAPC</name>
<proteinExistence type="predicted"/>
<dbReference type="EMBL" id="REGN01006238">
    <property type="protein sequence ID" value="RNA10314.1"/>
    <property type="molecule type" value="Genomic_DNA"/>
</dbReference>
<gene>
    <name evidence="1" type="ORF">BpHYR1_008671</name>
</gene>
<reference evidence="1 2" key="1">
    <citation type="journal article" date="2018" name="Sci. Rep.">
        <title>Genomic signatures of local adaptation to the degree of environmental predictability in rotifers.</title>
        <authorList>
            <person name="Franch-Gras L."/>
            <person name="Hahn C."/>
            <person name="Garcia-Roger E.M."/>
            <person name="Carmona M.J."/>
            <person name="Serra M."/>
            <person name="Gomez A."/>
        </authorList>
    </citation>
    <scope>NUCLEOTIDE SEQUENCE [LARGE SCALE GENOMIC DNA]</scope>
    <source>
        <strain evidence="1">HYR1</strain>
    </source>
</reference>
<protein>
    <submittedName>
        <fullName evidence="1">Uncharacterized protein</fullName>
    </submittedName>
</protein>
<accession>A0A3M7QGN0</accession>
<keyword evidence="2" id="KW-1185">Reference proteome</keyword>
<organism evidence="1 2">
    <name type="scientific">Brachionus plicatilis</name>
    <name type="common">Marine rotifer</name>
    <name type="synonym">Brachionus muelleri</name>
    <dbReference type="NCBI Taxonomy" id="10195"/>
    <lineage>
        <taxon>Eukaryota</taxon>
        <taxon>Metazoa</taxon>
        <taxon>Spiralia</taxon>
        <taxon>Gnathifera</taxon>
        <taxon>Rotifera</taxon>
        <taxon>Eurotatoria</taxon>
        <taxon>Monogononta</taxon>
        <taxon>Pseudotrocha</taxon>
        <taxon>Ploima</taxon>
        <taxon>Brachionidae</taxon>
        <taxon>Brachionus</taxon>
    </lineage>
</organism>
<comment type="caution">
    <text evidence="1">The sequence shown here is derived from an EMBL/GenBank/DDBJ whole genome shotgun (WGS) entry which is preliminary data.</text>
</comment>
<sequence>MTLNFIDLRTNDDKFTFWPVDYNCVVTKTTQALGLNPSNFQFRTILPELLQVTNNKTKVIDQIEVQNVGSEFDLDEQENLVPIIRLNIINNNSLVQIII</sequence>
<evidence type="ECO:0000313" key="2">
    <source>
        <dbReference type="Proteomes" id="UP000276133"/>
    </source>
</evidence>
<evidence type="ECO:0000313" key="1">
    <source>
        <dbReference type="EMBL" id="RNA10314.1"/>
    </source>
</evidence>
<dbReference type="AlphaFoldDB" id="A0A3M7QGN0"/>
<dbReference type="Proteomes" id="UP000276133">
    <property type="component" value="Unassembled WGS sequence"/>
</dbReference>